<keyword evidence="1" id="KW-0547">Nucleotide-binding</keyword>
<dbReference type="Gene3D" id="3.30.470.20">
    <property type="entry name" value="ATP-grasp fold, B domain"/>
    <property type="match status" value="1"/>
</dbReference>
<gene>
    <name evidence="3" type="ORF">CATMQ487_44100</name>
</gene>
<evidence type="ECO:0000259" key="2">
    <source>
        <dbReference type="PROSITE" id="PS50975"/>
    </source>
</evidence>
<proteinExistence type="predicted"/>
<keyword evidence="4" id="KW-1185">Reference proteome</keyword>
<dbReference type="Proteomes" id="UP001057498">
    <property type="component" value="Chromosome"/>
</dbReference>
<accession>A0ABM7YSA5</accession>
<name>A0ABM7YSA5_9BURK</name>
<dbReference type="EMBL" id="AP025730">
    <property type="protein sequence ID" value="BDI07440.1"/>
    <property type="molecule type" value="Genomic_DNA"/>
</dbReference>
<evidence type="ECO:0000313" key="4">
    <source>
        <dbReference type="Proteomes" id="UP001057498"/>
    </source>
</evidence>
<dbReference type="InterPro" id="IPR011761">
    <property type="entry name" value="ATP-grasp"/>
</dbReference>
<keyword evidence="1" id="KW-0067">ATP-binding</keyword>
<feature type="domain" description="ATP-grasp" evidence="2">
    <location>
        <begin position="171"/>
        <end position="377"/>
    </location>
</feature>
<evidence type="ECO:0000256" key="1">
    <source>
        <dbReference type="PROSITE-ProRule" id="PRU00409"/>
    </source>
</evidence>
<organism evidence="3 4">
    <name type="scientific">Sphaerotilus microaerophilus</name>
    <dbReference type="NCBI Taxonomy" id="2914710"/>
    <lineage>
        <taxon>Bacteria</taxon>
        <taxon>Pseudomonadati</taxon>
        <taxon>Pseudomonadota</taxon>
        <taxon>Betaproteobacteria</taxon>
        <taxon>Burkholderiales</taxon>
        <taxon>Sphaerotilaceae</taxon>
        <taxon>Sphaerotilus</taxon>
    </lineage>
</organism>
<dbReference type="SUPFAM" id="SSF56059">
    <property type="entry name" value="Glutathione synthetase ATP-binding domain-like"/>
    <property type="match status" value="1"/>
</dbReference>
<dbReference type="InterPro" id="IPR005479">
    <property type="entry name" value="CPAse_ATP-bd"/>
</dbReference>
<protein>
    <recommendedName>
        <fullName evidence="2">ATP-grasp domain-containing protein</fullName>
    </recommendedName>
</protein>
<dbReference type="PROSITE" id="PS50975">
    <property type="entry name" value="ATP_GRASP"/>
    <property type="match status" value="1"/>
</dbReference>
<dbReference type="Pfam" id="PF15632">
    <property type="entry name" value="ATPgrasp_Ter"/>
    <property type="match status" value="1"/>
</dbReference>
<sequence length="484" mass="53013">MGPSLPSQNAFWYRLTWRTFGNDERVEHGEMKQAVGVTGATSGRARSIGIRPALVLSCLGAPEGDLSLTRSLGERGVPVIVLSEYATPPSSRSRHCRAFLHVPGFTRDPALLLGVLKTVRGRLGVAPIVFPSADPDLVALLALHGQLDDVAVSTLPAAELTHTLNDKAAFEGLAERCGLLVPRSLAVGEDDAGQPRRDWRERAATLTFPLMAKPACPLAWQADAVPQEVRSAKAVRLDDVAALDHLARSLPPRSWAQTLLQEYVPGGDEEHYGVHACVDAAGRILATSVTRNWRVYPPYAGGGCCMESVDEPTLEALGLDALQRIGFRSGIANMDFKRHALTGEFKLLEINPRISQAHMLSTRAGVNLPWITWRDACGLPALPRPQRRIGLRYVNEVDDLLAARIYRRDGLWPWPRYLRHVLGPGVVYQLCQWGDPMPAVAELTGWLHGRLSRQRHEDWLTGSDAPQPLSPATLRQLDALAYAA</sequence>
<dbReference type="PROSITE" id="PS00867">
    <property type="entry name" value="CPSASE_2"/>
    <property type="match status" value="1"/>
</dbReference>
<reference evidence="3" key="1">
    <citation type="submission" date="2022-04" db="EMBL/GenBank/DDBJ databases">
        <title>Whole genome sequence of Sphaerotilus sp. FB-5.</title>
        <authorList>
            <person name="Takeda M."/>
            <person name="Narihara S."/>
            <person name="Akimoto M."/>
            <person name="Akimoto R."/>
            <person name="Nishiyashiki S."/>
            <person name="Murakami T."/>
        </authorList>
    </citation>
    <scope>NUCLEOTIDE SEQUENCE</scope>
    <source>
        <strain evidence="3">FB-5</strain>
    </source>
</reference>
<evidence type="ECO:0000313" key="3">
    <source>
        <dbReference type="EMBL" id="BDI07440.1"/>
    </source>
</evidence>